<dbReference type="AlphaFoldDB" id="A0ABD0Q4G3"/>
<feature type="region of interest" description="Disordered" evidence="1">
    <location>
        <begin position="1"/>
        <end position="51"/>
    </location>
</feature>
<gene>
    <name evidence="2" type="ORF">M9458_023584</name>
</gene>
<dbReference type="Proteomes" id="UP001529510">
    <property type="component" value="Unassembled WGS sequence"/>
</dbReference>
<evidence type="ECO:0000313" key="3">
    <source>
        <dbReference type="Proteomes" id="UP001529510"/>
    </source>
</evidence>
<name>A0ABD0Q4G3_CIRMR</name>
<accession>A0ABD0Q4G3</accession>
<keyword evidence="3" id="KW-1185">Reference proteome</keyword>
<feature type="non-terminal residue" evidence="2">
    <location>
        <position position="51"/>
    </location>
</feature>
<evidence type="ECO:0000256" key="1">
    <source>
        <dbReference type="SAM" id="MobiDB-lite"/>
    </source>
</evidence>
<protein>
    <submittedName>
        <fullName evidence="2">Uncharacterized protein</fullName>
    </submittedName>
</protein>
<comment type="caution">
    <text evidence="2">The sequence shown here is derived from an EMBL/GenBank/DDBJ whole genome shotgun (WGS) entry which is preliminary data.</text>
</comment>
<reference evidence="2 3" key="1">
    <citation type="submission" date="2024-05" db="EMBL/GenBank/DDBJ databases">
        <title>Genome sequencing and assembly of Indian major carp, Cirrhinus mrigala (Hamilton, 1822).</title>
        <authorList>
            <person name="Mohindra V."/>
            <person name="Chowdhury L.M."/>
            <person name="Lal K."/>
            <person name="Jena J.K."/>
        </authorList>
    </citation>
    <scope>NUCLEOTIDE SEQUENCE [LARGE SCALE GENOMIC DNA]</scope>
    <source>
        <strain evidence="2">CM1030</strain>
        <tissue evidence="2">Blood</tissue>
    </source>
</reference>
<evidence type="ECO:0000313" key="2">
    <source>
        <dbReference type="EMBL" id="KAL0181178.1"/>
    </source>
</evidence>
<sequence>MRGSSKRIECNVGSPEDPAHRVTSKHGWQRLREEKRADDEPFHQPPFTSTS</sequence>
<dbReference type="EMBL" id="JAMKFB020000011">
    <property type="protein sequence ID" value="KAL0181178.1"/>
    <property type="molecule type" value="Genomic_DNA"/>
</dbReference>
<organism evidence="2 3">
    <name type="scientific">Cirrhinus mrigala</name>
    <name type="common">Mrigala</name>
    <dbReference type="NCBI Taxonomy" id="683832"/>
    <lineage>
        <taxon>Eukaryota</taxon>
        <taxon>Metazoa</taxon>
        <taxon>Chordata</taxon>
        <taxon>Craniata</taxon>
        <taxon>Vertebrata</taxon>
        <taxon>Euteleostomi</taxon>
        <taxon>Actinopterygii</taxon>
        <taxon>Neopterygii</taxon>
        <taxon>Teleostei</taxon>
        <taxon>Ostariophysi</taxon>
        <taxon>Cypriniformes</taxon>
        <taxon>Cyprinidae</taxon>
        <taxon>Labeoninae</taxon>
        <taxon>Labeonini</taxon>
        <taxon>Cirrhinus</taxon>
    </lineage>
</organism>
<proteinExistence type="predicted"/>
<feature type="compositionally biased region" description="Basic and acidic residues" evidence="1">
    <location>
        <begin position="30"/>
        <end position="42"/>
    </location>
</feature>